<dbReference type="PANTHER" id="PTHR10134">
    <property type="entry name" value="CYTOCHROME B-C1 COMPLEX SUBUNIT RIESKE, MITOCHONDRIAL"/>
    <property type="match status" value="1"/>
</dbReference>
<dbReference type="GO" id="GO:0051537">
    <property type="term" value="F:2 iron, 2 sulfur cluster binding"/>
    <property type="evidence" value="ECO:0007669"/>
    <property type="project" value="UniProtKB-KW"/>
</dbReference>
<evidence type="ECO:0000256" key="6">
    <source>
        <dbReference type="SAM" id="MobiDB-lite"/>
    </source>
</evidence>
<dbReference type="InterPro" id="IPR036922">
    <property type="entry name" value="Rieske_2Fe-2S_sf"/>
</dbReference>
<dbReference type="PROSITE" id="PS51296">
    <property type="entry name" value="RIESKE"/>
    <property type="match status" value="1"/>
</dbReference>
<evidence type="ECO:0000313" key="9">
    <source>
        <dbReference type="Proteomes" id="UP000199513"/>
    </source>
</evidence>
<evidence type="ECO:0000259" key="7">
    <source>
        <dbReference type="PROSITE" id="PS51296"/>
    </source>
</evidence>
<sequence>MTRLEFLKSLDLSGAALFSVLATCTLESCSSKGSDTPTPNNPSGGSSTAGFTGTATGNNIDFTIDLTNSANSSLASVGGARVFGDVIVARTGANTFVAVSKACTHQGTTVEYRHAQGHFFCPNHGSIFGLNGSVIRDPATQPLKAFSTTLNGNNLRVFA</sequence>
<keyword evidence="9" id="KW-1185">Reference proteome</keyword>
<reference evidence="8 9" key="1">
    <citation type="submission" date="2016-10" db="EMBL/GenBank/DDBJ databases">
        <authorList>
            <person name="de Groot N.N."/>
        </authorList>
    </citation>
    <scope>NUCLEOTIDE SEQUENCE [LARGE SCALE GENOMIC DNA]</scope>
    <source>
        <strain>GEY</strain>
        <strain evidence="9">DSM 9560</strain>
    </source>
</reference>
<dbReference type="Proteomes" id="UP000199513">
    <property type="component" value="Unassembled WGS sequence"/>
</dbReference>
<evidence type="ECO:0000256" key="2">
    <source>
        <dbReference type="ARBA" id="ARBA00022723"/>
    </source>
</evidence>
<dbReference type="GO" id="GO:0046872">
    <property type="term" value="F:metal ion binding"/>
    <property type="evidence" value="ECO:0007669"/>
    <property type="project" value="UniProtKB-KW"/>
</dbReference>
<feature type="domain" description="Rieske" evidence="7">
    <location>
        <begin position="85"/>
        <end position="157"/>
    </location>
</feature>
<dbReference type="CDD" id="cd03467">
    <property type="entry name" value="Rieske"/>
    <property type="match status" value="1"/>
</dbReference>
<organism evidence="8 9">
    <name type="scientific">Thermoflexibacter ruber</name>
    <dbReference type="NCBI Taxonomy" id="1003"/>
    <lineage>
        <taxon>Bacteria</taxon>
        <taxon>Pseudomonadati</taxon>
        <taxon>Bacteroidota</taxon>
        <taxon>Cytophagia</taxon>
        <taxon>Cytophagales</taxon>
        <taxon>Thermoflexibacteraceae</taxon>
        <taxon>Thermoflexibacter</taxon>
    </lineage>
</organism>
<evidence type="ECO:0000313" key="8">
    <source>
        <dbReference type="EMBL" id="SFE58896.1"/>
    </source>
</evidence>
<evidence type="ECO:0000256" key="4">
    <source>
        <dbReference type="ARBA" id="ARBA00023014"/>
    </source>
</evidence>
<dbReference type="RefSeq" id="WP_091539587.1">
    <property type="nucleotide sequence ID" value="NZ_FONY01000003.1"/>
</dbReference>
<proteinExistence type="predicted"/>
<dbReference type="SUPFAM" id="SSF50022">
    <property type="entry name" value="ISP domain"/>
    <property type="match status" value="1"/>
</dbReference>
<dbReference type="Pfam" id="PF00355">
    <property type="entry name" value="Rieske"/>
    <property type="match status" value="1"/>
</dbReference>
<keyword evidence="4" id="KW-0411">Iron-sulfur</keyword>
<dbReference type="AlphaFoldDB" id="A0A1I2BRU6"/>
<keyword evidence="1" id="KW-0001">2Fe-2S</keyword>
<keyword evidence="2" id="KW-0479">Metal-binding</keyword>
<feature type="region of interest" description="Disordered" evidence="6">
    <location>
        <begin position="28"/>
        <end position="50"/>
    </location>
</feature>
<dbReference type="EMBL" id="FONY01000003">
    <property type="protein sequence ID" value="SFE58896.1"/>
    <property type="molecule type" value="Genomic_DNA"/>
</dbReference>
<protein>
    <submittedName>
        <fullName evidence="8">Cytochrome b6-f complex iron-sulfur subunit</fullName>
    </submittedName>
</protein>
<dbReference type="Gene3D" id="2.102.10.10">
    <property type="entry name" value="Rieske [2Fe-2S] iron-sulphur domain"/>
    <property type="match status" value="1"/>
</dbReference>
<evidence type="ECO:0000256" key="5">
    <source>
        <dbReference type="ARBA" id="ARBA00023157"/>
    </source>
</evidence>
<evidence type="ECO:0000256" key="3">
    <source>
        <dbReference type="ARBA" id="ARBA00023004"/>
    </source>
</evidence>
<feature type="compositionally biased region" description="Polar residues" evidence="6">
    <location>
        <begin position="28"/>
        <end position="42"/>
    </location>
</feature>
<dbReference type="InterPro" id="IPR014349">
    <property type="entry name" value="Rieske_Fe-S_prot"/>
</dbReference>
<keyword evidence="5" id="KW-1015">Disulfide bond</keyword>
<dbReference type="STRING" id="1003.SAMN04488541_1003133"/>
<keyword evidence="3" id="KW-0408">Iron</keyword>
<dbReference type="InterPro" id="IPR017941">
    <property type="entry name" value="Rieske_2Fe-2S"/>
</dbReference>
<name>A0A1I2BRU6_9BACT</name>
<dbReference type="OrthoDB" id="165343at2"/>
<gene>
    <name evidence="8" type="ORF">SAMN04488541_1003133</name>
</gene>
<evidence type="ECO:0000256" key="1">
    <source>
        <dbReference type="ARBA" id="ARBA00022714"/>
    </source>
</evidence>
<accession>A0A1I2BRU6</accession>